<comment type="subcellular location">
    <subcellularLocation>
        <location evidence="1 10 12">Cytoplasm</location>
    </subcellularLocation>
</comment>
<dbReference type="Pfam" id="PF00009">
    <property type="entry name" value="GTP_EFTU"/>
    <property type="match status" value="1"/>
</dbReference>
<keyword evidence="7 10" id="KW-0648">Protein biosynthesis</keyword>
<dbReference type="RefSeq" id="WP_091538140.1">
    <property type="nucleotide sequence ID" value="NZ_FONY01000001.1"/>
</dbReference>
<comment type="caution">
    <text evidence="10">Lacks conserved residue(s) required for the propagation of feature annotation.</text>
</comment>
<dbReference type="GO" id="GO:0005525">
    <property type="term" value="F:GTP binding"/>
    <property type="evidence" value="ECO:0007669"/>
    <property type="project" value="UniProtKB-KW"/>
</dbReference>
<dbReference type="InterPro" id="IPR000178">
    <property type="entry name" value="TF_IF2_bacterial-like"/>
</dbReference>
<dbReference type="AlphaFoldDB" id="A0A1I2A684"/>
<feature type="compositionally biased region" description="Basic residues" evidence="13">
    <location>
        <begin position="383"/>
        <end position="394"/>
    </location>
</feature>
<dbReference type="Proteomes" id="UP000199513">
    <property type="component" value="Unassembled WGS sequence"/>
</dbReference>
<dbReference type="FunFam" id="3.40.50.300:FF:000019">
    <property type="entry name" value="Translation initiation factor IF-2"/>
    <property type="match status" value="1"/>
</dbReference>
<dbReference type="NCBIfam" id="TIGR00487">
    <property type="entry name" value="IF-2"/>
    <property type="match status" value="1"/>
</dbReference>
<comment type="similarity">
    <text evidence="2 10 11">Belongs to the TRAFAC class translation factor GTPase superfamily. Classic translation factor GTPase family. IF-2 subfamily.</text>
</comment>
<feature type="domain" description="Tr-type G" evidence="14">
    <location>
        <begin position="603"/>
        <end position="773"/>
    </location>
</feature>
<evidence type="ECO:0000256" key="3">
    <source>
        <dbReference type="ARBA" id="ARBA00020675"/>
    </source>
</evidence>
<dbReference type="Gene3D" id="3.40.50.300">
    <property type="entry name" value="P-loop containing nucleotide triphosphate hydrolases"/>
    <property type="match status" value="1"/>
</dbReference>
<comment type="function">
    <text evidence="9 10 11">One of the essential components for the initiation of protein synthesis. Protects formylmethionyl-tRNA from spontaneous hydrolysis and promotes its binding to the 30S ribosomal subunits. Also involved in the hydrolysis of GTP during the formation of the 70S ribosomal complex.</text>
</comment>
<evidence type="ECO:0000256" key="8">
    <source>
        <dbReference type="ARBA" id="ARBA00023134"/>
    </source>
</evidence>
<dbReference type="FunFam" id="3.40.50.10050:FF:000001">
    <property type="entry name" value="Translation initiation factor IF-2"/>
    <property type="match status" value="1"/>
</dbReference>
<dbReference type="Pfam" id="PF04760">
    <property type="entry name" value="IF2_N"/>
    <property type="match status" value="1"/>
</dbReference>
<reference evidence="15 16" key="1">
    <citation type="submission" date="2016-10" db="EMBL/GenBank/DDBJ databases">
        <authorList>
            <person name="de Groot N.N."/>
        </authorList>
    </citation>
    <scope>NUCLEOTIDE SEQUENCE [LARGE SCALE GENOMIC DNA]</scope>
    <source>
        <strain>GEY</strain>
        <strain evidence="16">DSM 9560</strain>
    </source>
</reference>
<feature type="compositionally biased region" description="Basic and acidic residues" evidence="13">
    <location>
        <begin position="409"/>
        <end position="419"/>
    </location>
</feature>
<keyword evidence="16" id="KW-1185">Reference proteome</keyword>
<evidence type="ECO:0000256" key="6">
    <source>
        <dbReference type="ARBA" id="ARBA00022741"/>
    </source>
</evidence>
<dbReference type="InterPro" id="IPR005225">
    <property type="entry name" value="Small_GTP-bd"/>
</dbReference>
<dbReference type="SUPFAM" id="SSF50447">
    <property type="entry name" value="Translation proteins"/>
    <property type="match status" value="2"/>
</dbReference>
<dbReference type="Gene3D" id="3.40.50.10050">
    <property type="entry name" value="Translation initiation factor IF- 2, domain 3"/>
    <property type="match status" value="1"/>
</dbReference>
<evidence type="ECO:0000256" key="13">
    <source>
        <dbReference type="SAM" id="MobiDB-lite"/>
    </source>
</evidence>
<dbReference type="InterPro" id="IPR036925">
    <property type="entry name" value="TIF_IF2_dom3_sf"/>
</dbReference>
<feature type="binding site" evidence="10">
    <location>
        <begin position="612"/>
        <end position="619"/>
    </location>
    <ligand>
        <name>GTP</name>
        <dbReference type="ChEBI" id="CHEBI:37565"/>
    </ligand>
</feature>
<evidence type="ECO:0000259" key="14">
    <source>
        <dbReference type="PROSITE" id="PS51722"/>
    </source>
</evidence>
<keyword evidence="8 10" id="KW-0342">GTP-binding</keyword>
<dbReference type="InterPro" id="IPR027417">
    <property type="entry name" value="P-loop_NTPase"/>
</dbReference>
<evidence type="ECO:0000256" key="4">
    <source>
        <dbReference type="ARBA" id="ARBA00022490"/>
    </source>
</evidence>
<dbReference type="EMBL" id="FONY01000001">
    <property type="protein sequence ID" value="SFE38290.1"/>
    <property type="molecule type" value="Genomic_DNA"/>
</dbReference>
<dbReference type="Pfam" id="PF11987">
    <property type="entry name" value="IF-2"/>
    <property type="match status" value="1"/>
</dbReference>
<dbReference type="OrthoDB" id="9811804at2"/>
<dbReference type="InterPro" id="IPR053905">
    <property type="entry name" value="EF-G-like_DII"/>
</dbReference>
<sequence length="1108" mass="123426">MEEKVKRLSQAAKELNVSVDTIVKHLSSKYQLKVESNPNAKITIEQFNLLSKDFESSIITKKEARNLNIGKSQSENIIIKSTPSIEKKKEEEEKEIFIKNAFFIDSNKDKNPFSQKKNEEKPKPEPEVIKAKLPGLKVLDKIDLNSKKQPIKNEEKIAPIVNKPVENTVIEAKEVESKQTEQKVVQEKTVKTEEVNVEGKNLQSETSPLISEQKVNPQEIQTPMQEVIKTKTDTTAEHTQHLDLKITKEQQQTLLEKDIEVEQNLPIVQHSSNDEMLQKTAPVLEEDTEYTDTTHMEKNLVVENDLRKTTTVSDILKSAKLNKKKGQEPIDEDAPVTEEKNELIEAKADALPGLKILGKIELPDPRMKKKPKPVASSDDHLSKEKRKRKRKRKERDKGVEVKALTPDNQVKKEDVKKENTNNNRNNNNNNNNKNSSNNNNQAKTNRHNNNNNSGNNNNNRNKVVREEISEKEIQEKIKNTLALLNTSTKGSKQAVGRKQKKEKLRSNFARNQELLQQEKDKKVLQVTEFISANDLATLLGVSVNEVISKCLSFGMFIAINQRLDAEAITFIADEFGYEVEFISAEEETSIQLEQEDKEEDLVSRAPIVTIMGHVDHGKTSLLDYIRKTNVTQGEAGGITQHIGAYDVVTSSGKRITFLDTPGHEAFTAMRARGAKVTDIAVIVIAADDSVMPQTVEAINHAQVAGVPMVFAINKIDKPDANPNKIKEALANMNILVEDWGGKYQCQELSAKKGIGVEDLLEKILLEAEFLDLKANPKKNATGTVIEASLDKGKGYLATVLVQSGTLKIGDMVLAGSHYGKVKAMLDYRGNKLTKAGPSMPVQILGLNGAPQAGDKFNVTTEREAKEIATRREQLLREQGIRAIKRTTLNELGRRIALGFKQLNIIVKADVDGSVEALSDSLLKLSKEEVEVRIIHKGVGQISEADVTLATTADAIIIGFQVRPSANARKLADKESVEIRLYSIIYDAINDVKDALEGMLAPTIEEVILGNAEVREVFKISKVGTVAGCYITEGVIKRNSKVRLIRDGIVIYGGGESNNGEISALKRFKDDVSEVKTGFECGISLKNFNNIQIGDIIEAYEQKEVKRKL</sequence>
<accession>A0A1I2A684</accession>
<evidence type="ECO:0000313" key="15">
    <source>
        <dbReference type="EMBL" id="SFE38290.1"/>
    </source>
</evidence>
<dbReference type="InterPro" id="IPR000795">
    <property type="entry name" value="T_Tr_GTP-bd_dom"/>
</dbReference>
<dbReference type="GO" id="GO:0003924">
    <property type="term" value="F:GTPase activity"/>
    <property type="evidence" value="ECO:0007669"/>
    <property type="project" value="UniProtKB-UniRule"/>
</dbReference>
<feature type="binding site" evidence="10">
    <location>
        <begin position="659"/>
        <end position="663"/>
    </location>
    <ligand>
        <name>GTP</name>
        <dbReference type="ChEBI" id="CHEBI:37565"/>
    </ligand>
</feature>
<dbReference type="InterPro" id="IPR004161">
    <property type="entry name" value="EFTu-like_2"/>
</dbReference>
<dbReference type="GO" id="GO:0005737">
    <property type="term" value="C:cytoplasm"/>
    <property type="evidence" value="ECO:0007669"/>
    <property type="project" value="UniProtKB-SubCell"/>
</dbReference>
<dbReference type="InterPro" id="IPR015760">
    <property type="entry name" value="TIF_IF2"/>
</dbReference>
<dbReference type="CDD" id="cd01887">
    <property type="entry name" value="IF2_eIF5B"/>
    <property type="match status" value="1"/>
</dbReference>
<dbReference type="FunFam" id="2.40.30.10:FF:000008">
    <property type="entry name" value="Translation initiation factor IF-2"/>
    <property type="match status" value="1"/>
</dbReference>
<dbReference type="GO" id="GO:0003743">
    <property type="term" value="F:translation initiation factor activity"/>
    <property type="evidence" value="ECO:0007669"/>
    <property type="project" value="UniProtKB-UniRule"/>
</dbReference>
<organism evidence="15 16">
    <name type="scientific">Thermoflexibacter ruber</name>
    <dbReference type="NCBI Taxonomy" id="1003"/>
    <lineage>
        <taxon>Bacteria</taxon>
        <taxon>Pseudomonadati</taxon>
        <taxon>Bacteroidota</taxon>
        <taxon>Cytophagia</taxon>
        <taxon>Cytophagales</taxon>
        <taxon>Thermoflexibacteraceae</taxon>
        <taxon>Thermoflexibacter</taxon>
    </lineage>
</organism>
<dbReference type="Gene3D" id="2.40.30.10">
    <property type="entry name" value="Translation factors"/>
    <property type="match status" value="2"/>
</dbReference>
<name>A0A1I2A684_9BACT</name>
<feature type="binding site" evidence="10">
    <location>
        <begin position="713"/>
        <end position="716"/>
    </location>
    <ligand>
        <name>GTP</name>
        <dbReference type="ChEBI" id="CHEBI:37565"/>
    </ligand>
</feature>
<dbReference type="CDD" id="cd03702">
    <property type="entry name" value="IF2_mtIF2_II"/>
    <property type="match status" value="1"/>
</dbReference>
<evidence type="ECO:0000256" key="10">
    <source>
        <dbReference type="HAMAP-Rule" id="MF_00100"/>
    </source>
</evidence>
<evidence type="ECO:0000256" key="9">
    <source>
        <dbReference type="ARBA" id="ARBA00025162"/>
    </source>
</evidence>
<dbReference type="Pfam" id="PF22042">
    <property type="entry name" value="EF-G_D2"/>
    <property type="match status" value="1"/>
</dbReference>
<keyword evidence="6 10" id="KW-0547">Nucleotide-binding</keyword>
<dbReference type="SUPFAM" id="SSF52540">
    <property type="entry name" value="P-loop containing nucleoside triphosphate hydrolases"/>
    <property type="match status" value="1"/>
</dbReference>
<dbReference type="SUPFAM" id="SSF52156">
    <property type="entry name" value="Initiation factor IF2/eIF5b, domain 3"/>
    <property type="match status" value="1"/>
</dbReference>
<dbReference type="InterPro" id="IPR044145">
    <property type="entry name" value="IF2_II"/>
</dbReference>
<feature type="compositionally biased region" description="Polar residues" evidence="13">
    <location>
        <begin position="201"/>
        <end position="216"/>
    </location>
</feature>
<evidence type="ECO:0000256" key="12">
    <source>
        <dbReference type="RuleBase" id="RU000645"/>
    </source>
</evidence>
<dbReference type="STRING" id="1003.SAMN04488541_10016"/>
<dbReference type="PROSITE" id="PS51722">
    <property type="entry name" value="G_TR_2"/>
    <property type="match status" value="1"/>
</dbReference>
<dbReference type="Pfam" id="PF03144">
    <property type="entry name" value="GTP_EFTU_D2"/>
    <property type="match status" value="1"/>
</dbReference>
<dbReference type="PROSITE" id="PS01176">
    <property type="entry name" value="IF2"/>
    <property type="match status" value="1"/>
</dbReference>
<keyword evidence="5 10" id="KW-0396">Initiation factor</keyword>
<evidence type="ECO:0000256" key="7">
    <source>
        <dbReference type="ARBA" id="ARBA00022917"/>
    </source>
</evidence>
<dbReference type="InterPro" id="IPR006847">
    <property type="entry name" value="IF2_N"/>
</dbReference>
<dbReference type="NCBIfam" id="TIGR00231">
    <property type="entry name" value="small_GTP"/>
    <property type="match status" value="1"/>
</dbReference>
<dbReference type="HAMAP" id="MF_00100_B">
    <property type="entry name" value="IF_2_B"/>
    <property type="match status" value="1"/>
</dbReference>
<protein>
    <recommendedName>
        <fullName evidence="3 10">Translation initiation factor IF-2</fullName>
    </recommendedName>
</protein>
<feature type="compositionally biased region" description="Low complexity" evidence="13">
    <location>
        <begin position="420"/>
        <end position="461"/>
    </location>
</feature>
<evidence type="ECO:0000256" key="5">
    <source>
        <dbReference type="ARBA" id="ARBA00022540"/>
    </source>
</evidence>
<gene>
    <name evidence="10" type="primary">infB</name>
    <name evidence="15" type="ORF">SAMN04488541_10016</name>
</gene>
<dbReference type="InterPro" id="IPR009000">
    <property type="entry name" value="Transl_B-barrel_sf"/>
</dbReference>
<evidence type="ECO:0000256" key="11">
    <source>
        <dbReference type="RuleBase" id="RU000644"/>
    </source>
</evidence>
<dbReference type="PANTHER" id="PTHR43381">
    <property type="entry name" value="TRANSLATION INITIATION FACTOR IF-2-RELATED"/>
    <property type="match status" value="1"/>
</dbReference>
<evidence type="ECO:0000256" key="2">
    <source>
        <dbReference type="ARBA" id="ARBA00007733"/>
    </source>
</evidence>
<evidence type="ECO:0000313" key="16">
    <source>
        <dbReference type="Proteomes" id="UP000199513"/>
    </source>
</evidence>
<feature type="region of interest" description="Disordered" evidence="13">
    <location>
        <begin position="196"/>
        <end position="216"/>
    </location>
</feature>
<evidence type="ECO:0000256" key="1">
    <source>
        <dbReference type="ARBA" id="ARBA00004496"/>
    </source>
</evidence>
<dbReference type="FunFam" id="2.40.30.10:FF:000054">
    <property type="entry name" value="Translation initiation factor IF-2"/>
    <property type="match status" value="1"/>
</dbReference>
<dbReference type="PANTHER" id="PTHR43381:SF5">
    <property type="entry name" value="TR-TYPE G DOMAIN-CONTAINING PROTEIN"/>
    <property type="match status" value="1"/>
</dbReference>
<keyword evidence="4 10" id="KW-0963">Cytoplasm</keyword>
<feature type="region of interest" description="Disordered" evidence="13">
    <location>
        <begin position="362"/>
        <end position="461"/>
    </location>
</feature>
<proteinExistence type="inferred from homology"/>
<dbReference type="CDD" id="cd03692">
    <property type="entry name" value="mtIF2_IVc"/>
    <property type="match status" value="1"/>
</dbReference>
<dbReference type="InterPro" id="IPR023115">
    <property type="entry name" value="TIF_IF2_dom3"/>
</dbReference>